<dbReference type="GO" id="GO:0031012">
    <property type="term" value="C:extracellular matrix"/>
    <property type="evidence" value="ECO:0007669"/>
    <property type="project" value="TreeGrafter"/>
</dbReference>
<dbReference type="Pfam" id="PF00882">
    <property type="entry name" value="Zn_dep_PLPC"/>
    <property type="match status" value="1"/>
</dbReference>
<keyword evidence="4" id="KW-1185">Reference proteome</keyword>
<dbReference type="AlphaFoldDB" id="A0A9P6WKT7"/>
<dbReference type="InterPro" id="IPR028994">
    <property type="entry name" value="Integrin_alpha_N"/>
</dbReference>
<keyword evidence="1" id="KW-0732">Signal</keyword>
<dbReference type="EMBL" id="PUHW01000122">
    <property type="protein sequence ID" value="KAG0688796.1"/>
    <property type="molecule type" value="Genomic_DNA"/>
</dbReference>
<proteinExistence type="predicted"/>
<evidence type="ECO:0000313" key="4">
    <source>
        <dbReference type="Proteomes" id="UP000697127"/>
    </source>
</evidence>
<accession>A0A9P6WKT7</accession>
<feature type="signal peptide" evidence="1">
    <location>
        <begin position="1"/>
        <end position="26"/>
    </location>
</feature>
<evidence type="ECO:0000313" key="3">
    <source>
        <dbReference type="EMBL" id="KAG0688796.1"/>
    </source>
</evidence>
<organism evidence="3 4">
    <name type="scientific">Pichia californica</name>
    <dbReference type="NCBI Taxonomy" id="460514"/>
    <lineage>
        <taxon>Eukaryota</taxon>
        <taxon>Fungi</taxon>
        <taxon>Dikarya</taxon>
        <taxon>Ascomycota</taxon>
        <taxon>Saccharomycotina</taxon>
        <taxon>Pichiomycetes</taxon>
        <taxon>Pichiales</taxon>
        <taxon>Pichiaceae</taxon>
        <taxon>Pichia</taxon>
    </lineage>
</organism>
<dbReference type="Gene3D" id="2.130.10.130">
    <property type="entry name" value="Integrin alpha, N-terminal"/>
    <property type="match status" value="1"/>
</dbReference>
<feature type="chain" id="PRO_5040192018" description="Phospholipase C/D domain-containing protein" evidence="1">
    <location>
        <begin position="27"/>
        <end position="805"/>
    </location>
</feature>
<feature type="domain" description="Phospholipase C/D" evidence="2">
    <location>
        <begin position="32"/>
        <end position="217"/>
    </location>
</feature>
<dbReference type="PANTHER" id="PTHR23221">
    <property type="entry name" value="GLYCOSYLPHOSPHATIDYLINOSITOL PHOSPHOLIPASE D"/>
    <property type="match status" value="1"/>
</dbReference>
<protein>
    <recommendedName>
        <fullName evidence="2">Phospholipase C/D domain-containing protein</fullName>
    </recommendedName>
</protein>
<name>A0A9P6WKT7_9ASCO</name>
<comment type="caution">
    <text evidence="3">The sequence shown here is derived from an EMBL/GenBank/DDBJ whole genome shotgun (WGS) entry which is preliminary data.</text>
</comment>
<dbReference type="GO" id="GO:0004621">
    <property type="term" value="F:glycosylphosphatidylinositol phospholipase D activity"/>
    <property type="evidence" value="ECO:0007669"/>
    <property type="project" value="TreeGrafter"/>
</dbReference>
<reference evidence="3" key="1">
    <citation type="submission" date="2020-11" db="EMBL/GenBank/DDBJ databases">
        <title>Kefir isolates.</title>
        <authorList>
            <person name="Marcisauskas S."/>
            <person name="Kim Y."/>
            <person name="Blasche S."/>
        </authorList>
    </citation>
    <scope>NUCLEOTIDE SEQUENCE</scope>
    <source>
        <strain evidence="3">Olga-1</strain>
    </source>
</reference>
<dbReference type="InterPro" id="IPR029002">
    <property type="entry name" value="PLPC/GPLD1"/>
</dbReference>
<evidence type="ECO:0000256" key="1">
    <source>
        <dbReference type="SAM" id="SignalP"/>
    </source>
</evidence>
<sequence>MNLTSIQFIFSCIFWILLSTLEFVKCAGVSIHMGVASRVKLQLPISLQSYEKEYYAGSFHPDAFYNCLGESLAAENAHWPPFLKVALEYYNENYQSKGLSNYKLKSFIYGVFTHQVTDVAWHSLQSDQGLMKMISEVEFGGDYQKAHDYLDTIGDFIHLNKEFQNLFDDDHKLLLEFYQNKWKYPIYDIVQIYHLLGFNDITENKLNFCMDRGYSALQAEITTVLTDRSTNHKFNINLENSPLSMVIMNNYFYGGVDQIVTTLSLCIHELTDWFNNEPDSNPWNICKGVFKEHIIKAKNTESNSSALLLLSPSSFLESLTYSTTEINCLMLNDHLYLSSGIPNSKFGSSIKVENYLGEPTIAISAPYEEEGSVYLIPLKEILPYESNKEIYSSNGKILSTKLKSTFKNKNLQFPTKFGSKMLTWSLNELKLLIISLPGISQFKVFWNGSLIAIIKSNYTQSELGVKGIKQWTILSNSYDDINLDGYQDILIGSMFSDDDNNRFQSGLVLVLDGKLFYDIISNRLKHNSDLNIPIIDINSIIFQVYKTPKVLYQDNDYEQFGSSVATTKNKVLIGVNSIGSVAVFEKKSAEYLGLLTDTGFLSHNIESLIERKTSKQSALYAFDNILTGFWGNIEWIIVSSSAYSYNGKCPLCGMAYLYIMENNNFELVTQLVPTKSFEDHIPKNEKFVLCLFSSFMTKITDTIVLIGSSSYDDGKGALFIIDLKDVLMSYIKAREKKEKQQKYTLTNLLYIGKENMGFTNFGYDCIESFFYQENVYIAISLTDYFYSQSTGTRKLTGSVMILRIN</sequence>
<evidence type="ECO:0000259" key="2">
    <source>
        <dbReference type="Pfam" id="PF00882"/>
    </source>
</evidence>
<dbReference type="PANTHER" id="PTHR23221:SF7">
    <property type="entry name" value="PHOSPHATIDYLINOSITOL-GLYCAN-SPECIFIC PHOSPHOLIPASE D"/>
    <property type="match status" value="1"/>
</dbReference>
<gene>
    <name evidence="3" type="ORF">C6P40_000530</name>
</gene>
<dbReference type="Proteomes" id="UP000697127">
    <property type="component" value="Unassembled WGS sequence"/>
</dbReference>